<sequence>MYCDQRSEGKAVCLNSQWSWCLEKINERNYQTYKRSVLLQDSSEGTKPVMPFRSFDNRNRRPMALAHPAARSKSVLSAFFAKQKTPRI</sequence>
<dbReference type="Proteomes" id="UP000288805">
    <property type="component" value="Unassembled WGS sequence"/>
</dbReference>
<comment type="caution">
    <text evidence="1">The sequence shown here is derived from an EMBL/GenBank/DDBJ whole genome shotgun (WGS) entry which is preliminary data.</text>
</comment>
<reference evidence="1 2" key="1">
    <citation type="journal article" date="2018" name="PLoS Genet.">
        <title>Population sequencing reveals clonal diversity and ancestral inbreeding in the grapevine cultivar Chardonnay.</title>
        <authorList>
            <person name="Roach M.J."/>
            <person name="Johnson D.L."/>
            <person name="Bohlmann J."/>
            <person name="van Vuuren H.J."/>
            <person name="Jones S.J."/>
            <person name="Pretorius I.S."/>
            <person name="Schmidt S.A."/>
            <person name="Borneman A.R."/>
        </authorList>
    </citation>
    <scope>NUCLEOTIDE SEQUENCE [LARGE SCALE GENOMIC DNA]</scope>
    <source>
        <strain evidence="2">cv. Chardonnay</strain>
        <tissue evidence="1">Leaf</tissue>
    </source>
</reference>
<gene>
    <name evidence="1" type="ORF">CK203_012950</name>
</gene>
<evidence type="ECO:0000313" key="2">
    <source>
        <dbReference type="Proteomes" id="UP000288805"/>
    </source>
</evidence>
<protein>
    <submittedName>
        <fullName evidence="1">Uncharacterized protein</fullName>
    </submittedName>
</protein>
<dbReference type="EMBL" id="QGNW01000036">
    <property type="protein sequence ID" value="RVX09829.1"/>
    <property type="molecule type" value="Genomic_DNA"/>
</dbReference>
<evidence type="ECO:0000313" key="1">
    <source>
        <dbReference type="EMBL" id="RVX09829.1"/>
    </source>
</evidence>
<organism evidence="1 2">
    <name type="scientific">Vitis vinifera</name>
    <name type="common">Grape</name>
    <dbReference type="NCBI Taxonomy" id="29760"/>
    <lineage>
        <taxon>Eukaryota</taxon>
        <taxon>Viridiplantae</taxon>
        <taxon>Streptophyta</taxon>
        <taxon>Embryophyta</taxon>
        <taxon>Tracheophyta</taxon>
        <taxon>Spermatophyta</taxon>
        <taxon>Magnoliopsida</taxon>
        <taxon>eudicotyledons</taxon>
        <taxon>Gunneridae</taxon>
        <taxon>Pentapetalae</taxon>
        <taxon>rosids</taxon>
        <taxon>Vitales</taxon>
        <taxon>Vitaceae</taxon>
        <taxon>Viteae</taxon>
        <taxon>Vitis</taxon>
    </lineage>
</organism>
<dbReference type="AlphaFoldDB" id="A0A438JLL9"/>
<accession>A0A438JLL9</accession>
<proteinExistence type="predicted"/>
<name>A0A438JLL9_VITVI</name>